<feature type="transmembrane region" description="Helical" evidence="19">
    <location>
        <begin position="174"/>
        <end position="192"/>
    </location>
</feature>
<dbReference type="EC" id="2.7.7.41" evidence="6 18"/>
<evidence type="ECO:0000256" key="11">
    <source>
        <dbReference type="ARBA" id="ARBA00022692"/>
    </source>
</evidence>
<keyword evidence="17" id="KW-1208">Phospholipid metabolism</keyword>
<dbReference type="GO" id="GO:0016024">
    <property type="term" value="P:CDP-diacylglycerol biosynthetic process"/>
    <property type="evidence" value="ECO:0007669"/>
    <property type="project" value="UniProtKB-UniPathway"/>
</dbReference>
<comment type="similarity">
    <text evidence="5 18">Belongs to the CDS family.</text>
</comment>
<keyword evidence="11 18" id="KW-0812">Transmembrane</keyword>
<evidence type="ECO:0000256" key="13">
    <source>
        <dbReference type="ARBA" id="ARBA00022989"/>
    </source>
</evidence>
<comment type="catalytic activity">
    <reaction evidence="1 18">
        <text>a 1,2-diacyl-sn-glycero-3-phosphate + CTP + H(+) = a CDP-1,2-diacyl-sn-glycerol + diphosphate</text>
        <dbReference type="Rhea" id="RHEA:16229"/>
        <dbReference type="ChEBI" id="CHEBI:15378"/>
        <dbReference type="ChEBI" id="CHEBI:33019"/>
        <dbReference type="ChEBI" id="CHEBI:37563"/>
        <dbReference type="ChEBI" id="CHEBI:58332"/>
        <dbReference type="ChEBI" id="CHEBI:58608"/>
        <dbReference type="EC" id="2.7.7.41"/>
    </reaction>
</comment>
<evidence type="ECO:0000256" key="16">
    <source>
        <dbReference type="ARBA" id="ARBA00023209"/>
    </source>
</evidence>
<organism evidence="20 21">
    <name type="scientific">Blautia luti DSM 14534 = JCM 17040</name>
    <dbReference type="NCBI Taxonomy" id="649762"/>
    <lineage>
        <taxon>Bacteria</taxon>
        <taxon>Bacillati</taxon>
        <taxon>Bacillota</taxon>
        <taxon>Clostridia</taxon>
        <taxon>Lachnospirales</taxon>
        <taxon>Lachnospiraceae</taxon>
        <taxon>Blautia</taxon>
    </lineage>
</organism>
<dbReference type="PROSITE" id="PS01315">
    <property type="entry name" value="CDS"/>
    <property type="match status" value="1"/>
</dbReference>
<accession>A0A844GK62</accession>
<feature type="transmembrane region" description="Helical" evidence="19">
    <location>
        <begin position="240"/>
        <end position="262"/>
    </location>
</feature>
<evidence type="ECO:0000256" key="3">
    <source>
        <dbReference type="ARBA" id="ARBA00005119"/>
    </source>
</evidence>
<keyword evidence="9" id="KW-0444">Lipid biosynthesis</keyword>
<keyword evidence="13 19" id="KW-1133">Transmembrane helix</keyword>
<comment type="pathway">
    <text evidence="3 18">Phospholipid metabolism; CDP-diacylglycerol biosynthesis; CDP-diacylglycerol from sn-glycerol 3-phosphate: step 3/3.</text>
</comment>
<evidence type="ECO:0000256" key="2">
    <source>
        <dbReference type="ARBA" id="ARBA00004651"/>
    </source>
</evidence>
<keyword evidence="12 18" id="KW-0548">Nucleotidyltransferase</keyword>
<keyword evidence="14" id="KW-0443">Lipid metabolism</keyword>
<name>A0A844GK62_9FIRM</name>
<dbReference type="GO" id="GO:0004605">
    <property type="term" value="F:phosphatidate cytidylyltransferase activity"/>
    <property type="evidence" value="ECO:0007669"/>
    <property type="project" value="UniProtKB-EC"/>
</dbReference>
<evidence type="ECO:0000256" key="18">
    <source>
        <dbReference type="RuleBase" id="RU003938"/>
    </source>
</evidence>
<evidence type="ECO:0000256" key="7">
    <source>
        <dbReference type="ARBA" id="ARBA00019373"/>
    </source>
</evidence>
<feature type="transmembrane region" description="Helical" evidence="19">
    <location>
        <begin position="79"/>
        <end position="97"/>
    </location>
</feature>
<dbReference type="Proteomes" id="UP000437824">
    <property type="component" value="Unassembled WGS sequence"/>
</dbReference>
<sequence>MFKTRLLSGILLVIIALATIISGGYVLFFTLLAVSLIGMRELYKAMKVQDEKANLLVYAGYAGAAIYYVAVLLDFGRYGTLAIIFGLVLIMFVYVFTYPEFEAKQVMPAMFGIVYVAVMLSFICLTRALPGGKFHVWLIFLCSWGCDTCAYCVGMLIGKHKMAPVLSPKKSVEGAVGGVAGAALLGVIYAAATQGPILKYAVICAVGALISMVGDLAASAIKRNQGIKDYGKLIPGHGGILDRFDSVIFTAPVIYFLSVIMIEV</sequence>
<comment type="caution">
    <text evidence="20">The sequence shown here is derived from an EMBL/GenBank/DDBJ whole genome shotgun (WGS) entry which is preliminary data.</text>
</comment>
<feature type="transmembrane region" description="Helical" evidence="19">
    <location>
        <begin position="198"/>
        <end position="219"/>
    </location>
</feature>
<evidence type="ECO:0000256" key="6">
    <source>
        <dbReference type="ARBA" id="ARBA00012487"/>
    </source>
</evidence>
<feature type="transmembrane region" description="Helical" evidence="19">
    <location>
        <begin position="55"/>
        <end position="73"/>
    </location>
</feature>
<comment type="subcellular location">
    <subcellularLocation>
        <location evidence="2">Cell membrane</location>
        <topology evidence="2">Multi-pass membrane protein</topology>
    </subcellularLocation>
</comment>
<keyword evidence="15 19" id="KW-0472">Membrane</keyword>
<reference evidence="20 21" key="1">
    <citation type="submission" date="2019-11" db="EMBL/GenBank/DDBJ databases">
        <title>Draft genome sequence of Blautia luti DSM 14534T, isolated from human stool.</title>
        <authorList>
            <person name="Ortiz R."/>
            <person name="Melis-Arcos F."/>
            <person name="Covarrubias P."/>
            <person name="Cardenas J.P."/>
            <person name="Perez-Donoso J."/>
            <person name="Almonacid D."/>
        </authorList>
    </citation>
    <scope>NUCLEOTIDE SEQUENCE [LARGE SCALE GENOMIC DNA]</scope>
    <source>
        <strain evidence="20 21">DSM 14534</strain>
    </source>
</reference>
<dbReference type="PANTHER" id="PTHR46382:SF1">
    <property type="entry name" value="PHOSPHATIDATE CYTIDYLYLTRANSFERASE"/>
    <property type="match status" value="1"/>
</dbReference>
<evidence type="ECO:0000256" key="17">
    <source>
        <dbReference type="ARBA" id="ARBA00023264"/>
    </source>
</evidence>
<keyword evidence="8" id="KW-1003">Cell membrane</keyword>
<evidence type="ECO:0000313" key="21">
    <source>
        <dbReference type="Proteomes" id="UP000437824"/>
    </source>
</evidence>
<gene>
    <name evidence="20" type="ORF">GKZ57_03000</name>
</gene>
<evidence type="ECO:0000256" key="14">
    <source>
        <dbReference type="ARBA" id="ARBA00023098"/>
    </source>
</evidence>
<feature type="transmembrane region" description="Helical" evidence="19">
    <location>
        <begin position="134"/>
        <end position="153"/>
    </location>
</feature>
<feature type="transmembrane region" description="Helical" evidence="19">
    <location>
        <begin position="6"/>
        <end position="34"/>
    </location>
</feature>
<evidence type="ECO:0000256" key="15">
    <source>
        <dbReference type="ARBA" id="ARBA00023136"/>
    </source>
</evidence>
<feature type="transmembrane region" description="Helical" evidence="19">
    <location>
        <begin position="109"/>
        <end position="128"/>
    </location>
</feature>
<dbReference type="UniPathway" id="UPA00557">
    <property type="reaction ID" value="UER00614"/>
</dbReference>
<evidence type="ECO:0000313" key="20">
    <source>
        <dbReference type="EMBL" id="MTD60255.1"/>
    </source>
</evidence>
<dbReference type="Pfam" id="PF01148">
    <property type="entry name" value="CTP_transf_1"/>
    <property type="match status" value="1"/>
</dbReference>
<keyword evidence="10 18" id="KW-0808">Transferase</keyword>
<dbReference type="RefSeq" id="WP_154779678.1">
    <property type="nucleotide sequence ID" value="NZ_WMBC01000002.1"/>
</dbReference>
<comment type="pathway">
    <text evidence="4">Lipid metabolism.</text>
</comment>
<evidence type="ECO:0000256" key="10">
    <source>
        <dbReference type="ARBA" id="ARBA00022679"/>
    </source>
</evidence>
<evidence type="ECO:0000256" key="5">
    <source>
        <dbReference type="ARBA" id="ARBA00010185"/>
    </source>
</evidence>
<evidence type="ECO:0000256" key="1">
    <source>
        <dbReference type="ARBA" id="ARBA00001698"/>
    </source>
</evidence>
<evidence type="ECO:0000256" key="4">
    <source>
        <dbReference type="ARBA" id="ARBA00005189"/>
    </source>
</evidence>
<evidence type="ECO:0000256" key="19">
    <source>
        <dbReference type="SAM" id="Phobius"/>
    </source>
</evidence>
<keyword evidence="16" id="KW-0594">Phospholipid biosynthesis</keyword>
<dbReference type="PANTHER" id="PTHR46382">
    <property type="entry name" value="PHOSPHATIDATE CYTIDYLYLTRANSFERASE"/>
    <property type="match status" value="1"/>
</dbReference>
<dbReference type="GO" id="GO:0005886">
    <property type="term" value="C:plasma membrane"/>
    <property type="evidence" value="ECO:0007669"/>
    <property type="project" value="UniProtKB-SubCell"/>
</dbReference>
<dbReference type="AlphaFoldDB" id="A0A844GK62"/>
<evidence type="ECO:0000256" key="8">
    <source>
        <dbReference type="ARBA" id="ARBA00022475"/>
    </source>
</evidence>
<dbReference type="EMBL" id="WMBC01000002">
    <property type="protein sequence ID" value="MTD60255.1"/>
    <property type="molecule type" value="Genomic_DNA"/>
</dbReference>
<proteinExistence type="inferred from homology"/>
<evidence type="ECO:0000256" key="9">
    <source>
        <dbReference type="ARBA" id="ARBA00022516"/>
    </source>
</evidence>
<evidence type="ECO:0000256" key="12">
    <source>
        <dbReference type="ARBA" id="ARBA00022695"/>
    </source>
</evidence>
<dbReference type="InterPro" id="IPR000374">
    <property type="entry name" value="PC_trans"/>
</dbReference>
<protein>
    <recommendedName>
        <fullName evidence="7 18">Phosphatidate cytidylyltransferase</fullName>
        <ecNumber evidence="6 18">2.7.7.41</ecNumber>
    </recommendedName>
</protein>